<reference evidence="2 3" key="1">
    <citation type="submission" date="2012-10" db="EMBL/GenBank/DDBJ databases">
        <authorList>
            <person name="Zafar N."/>
            <person name="Inman J."/>
            <person name="Hall N."/>
            <person name="Lorenzi H."/>
            <person name="Caler E."/>
        </authorList>
    </citation>
    <scope>NUCLEOTIDE SEQUENCE [LARGE SCALE GENOMIC DNA]</scope>
    <source>
        <strain evidence="2 3">IP1</strain>
    </source>
</reference>
<dbReference type="GeneID" id="14894026"/>
<dbReference type="Proteomes" id="UP000014680">
    <property type="component" value="Unassembled WGS sequence"/>
</dbReference>
<gene>
    <name evidence="2" type="ORF">EIN_253550</name>
</gene>
<feature type="region of interest" description="Disordered" evidence="1">
    <location>
        <begin position="99"/>
        <end position="163"/>
    </location>
</feature>
<evidence type="ECO:0008006" key="4">
    <source>
        <dbReference type="Google" id="ProtNLM"/>
    </source>
</evidence>
<proteinExistence type="predicted"/>
<accession>A0A0A1UER5</accession>
<protein>
    <recommendedName>
        <fullName evidence="4">t-SNARE coiled-coil homology domain-containing protein</fullName>
    </recommendedName>
</protein>
<dbReference type="RefSeq" id="XP_004261852.1">
    <property type="nucleotide sequence ID" value="XM_004261804.1"/>
</dbReference>
<dbReference type="Gene3D" id="1.20.5.110">
    <property type="match status" value="1"/>
</dbReference>
<evidence type="ECO:0000313" key="2">
    <source>
        <dbReference type="EMBL" id="ELP95081.1"/>
    </source>
</evidence>
<dbReference type="VEuPathDB" id="AmoebaDB:EIN_253550"/>
<dbReference type="OrthoDB" id="10429276at2759"/>
<dbReference type="EMBL" id="KB206169">
    <property type="protein sequence ID" value="ELP95081.1"/>
    <property type="molecule type" value="Genomic_DNA"/>
</dbReference>
<dbReference type="AlphaFoldDB" id="A0A0A1UER5"/>
<dbReference type="OMA" id="MEDYDVQ"/>
<organism evidence="2 3">
    <name type="scientific">Entamoeba invadens IP1</name>
    <dbReference type="NCBI Taxonomy" id="370355"/>
    <lineage>
        <taxon>Eukaryota</taxon>
        <taxon>Amoebozoa</taxon>
        <taxon>Evosea</taxon>
        <taxon>Archamoebae</taxon>
        <taxon>Mastigamoebida</taxon>
        <taxon>Entamoebidae</taxon>
        <taxon>Entamoeba</taxon>
    </lineage>
</organism>
<evidence type="ECO:0000256" key="1">
    <source>
        <dbReference type="SAM" id="MobiDB-lite"/>
    </source>
</evidence>
<dbReference type="SUPFAM" id="SSF58038">
    <property type="entry name" value="SNARE fusion complex"/>
    <property type="match status" value="1"/>
</dbReference>
<name>A0A0A1UER5_ENTIV</name>
<feature type="compositionally biased region" description="Basic and acidic residues" evidence="1">
    <location>
        <begin position="116"/>
        <end position="142"/>
    </location>
</feature>
<dbReference type="KEGG" id="eiv:EIN_253550"/>
<keyword evidence="3" id="KW-1185">Reference proteome</keyword>
<feature type="compositionally biased region" description="Basic and acidic residues" evidence="1">
    <location>
        <begin position="150"/>
        <end position="163"/>
    </location>
</feature>
<sequence>MKRYLKAKMEKEDETLSMEDYDVQKMIQSDIDLVDNMNGKAAECLEMGRESSLKLHQQGQQLDKANKTLCDVSNQQEQAKKSLFKIKWFLPHLFSRNRSKTEMKKAKKAAKNSTKQIEKKEKKEQKAFTSEQTKHQKSVDKKEKHRRKVLGKEGRELEDKQQEKLHADTQDRYFDNAMDALEQNVNNMAGMADQLNDQIISVGEKLETHKQLVQADNDKIEHNFSLAQKLCL</sequence>
<evidence type="ECO:0000313" key="3">
    <source>
        <dbReference type="Proteomes" id="UP000014680"/>
    </source>
</evidence>